<evidence type="ECO:0000256" key="1">
    <source>
        <dbReference type="SAM" id="Phobius"/>
    </source>
</evidence>
<dbReference type="Pfam" id="PF09912">
    <property type="entry name" value="DUF2141"/>
    <property type="match status" value="1"/>
</dbReference>
<sequence>MQELDDAKLDDSLPNSQPESLWAQNHGNVLLVFLAGLIVAGSGMLLYRQSRSVAPGFPNARRIAELNSSEMRNVSSDMVLFKVAGATDDEGAIVLAIYDSEASFADLSQANWSQEITVSNGQASWTLPFVDLPEKFAVVAFHDKNGDREFNRNTSEQVGYSRLEPNDNEIIEPNFQQSLISRPPAGGETIQIQLRTNS</sequence>
<dbReference type="Proteomes" id="UP000316304">
    <property type="component" value="Unassembled WGS sequence"/>
</dbReference>
<dbReference type="InterPro" id="IPR018673">
    <property type="entry name" value="DUF2141"/>
</dbReference>
<gene>
    <name evidence="2" type="ORF">Pla52o_00380</name>
</gene>
<dbReference type="AlphaFoldDB" id="A0A5C6CT08"/>
<keyword evidence="3" id="KW-1185">Reference proteome</keyword>
<dbReference type="EMBL" id="SJPT01000001">
    <property type="protein sequence ID" value="TWU26186.1"/>
    <property type="molecule type" value="Genomic_DNA"/>
</dbReference>
<comment type="caution">
    <text evidence="2">The sequence shown here is derived from an EMBL/GenBank/DDBJ whole genome shotgun (WGS) entry which is preliminary data.</text>
</comment>
<keyword evidence="1" id="KW-1133">Transmembrane helix</keyword>
<keyword evidence="1" id="KW-0472">Membrane</keyword>
<evidence type="ECO:0008006" key="4">
    <source>
        <dbReference type="Google" id="ProtNLM"/>
    </source>
</evidence>
<dbReference type="RefSeq" id="WP_197168909.1">
    <property type="nucleotide sequence ID" value="NZ_SJPT01000001.1"/>
</dbReference>
<evidence type="ECO:0000313" key="3">
    <source>
        <dbReference type="Proteomes" id="UP000316304"/>
    </source>
</evidence>
<keyword evidence="1" id="KW-0812">Transmembrane</keyword>
<proteinExistence type="predicted"/>
<reference evidence="2 3" key="1">
    <citation type="submission" date="2019-02" db="EMBL/GenBank/DDBJ databases">
        <title>Deep-cultivation of Planctomycetes and their phenomic and genomic characterization uncovers novel biology.</title>
        <authorList>
            <person name="Wiegand S."/>
            <person name="Jogler M."/>
            <person name="Boedeker C."/>
            <person name="Pinto D."/>
            <person name="Vollmers J."/>
            <person name="Rivas-Marin E."/>
            <person name="Kohn T."/>
            <person name="Peeters S.H."/>
            <person name="Heuer A."/>
            <person name="Rast P."/>
            <person name="Oberbeckmann S."/>
            <person name="Bunk B."/>
            <person name="Jeske O."/>
            <person name="Meyerdierks A."/>
            <person name="Storesund J.E."/>
            <person name="Kallscheuer N."/>
            <person name="Luecker S."/>
            <person name="Lage O.M."/>
            <person name="Pohl T."/>
            <person name="Merkel B.J."/>
            <person name="Hornburger P."/>
            <person name="Mueller R.-W."/>
            <person name="Bruemmer F."/>
            <person name="Labrenz M."/>
            <person name="Spormann A.M."/>
            <person name="Op Den Camp H."/>
            <person name="Overmann J."/>
            <person name="Amann R."/>
            <person name="Jetten M.S.M."/>
            <person name="Mascher T."/>
            <person name="Medema M.H."/>
            <person name="Devos D.P."/>
            <person name="Kaster A.-K."/>
            <person name="Ovreas L."/>
            <person name="Rohde M."/>
            <person name="Galperin M.Y."/>
            <person name="Jogler C."/>
        </authorList>
    </citation>
    <scope>NUCLEOTIDE SEQUENCE [LARGE SCALE GENOMIC DNA]</scope>
    <source>
        <strain evidence="2 3">Pla52o</strain>
    </source>
</reference>
<feature type="transmembrane region" description="Helical" evidence="1">
    <location>
        <begin position="29"/>
        <end position="47"/>
    </location>
</feature>
<name>A0A5C6CT08_9BACT</name>
<accession>A0A5C6CT08</accession>
<evidence type="ECO:0000313" key="2">
    <source>
        <dbReference type="EMBL" id="TWU26186.1"/>
    </source>
</evidence>
<protein>
    <recommendedName>
        <fullName evidence="4">DUF2141 domain-containing protein</fullName>
    </recommendedName>
</protein>
<organism evidence="2 3">
    <name type="scientific">Novipirellula galeiformis</name>
    <dbReference type="NCBI Taxonomy" id="2528004"/>
    <lineage>
        <taxon>Bacteria</taxon>
        <taxon>Pseudomonadati</taxon>
        <taxon>Planctomycetota</taxon>
        <taxon>Planctomycetia</taxon>
        <taxon>Pirellulales</taxon>
        <taxon>Pirellulaceae</taxon>
        <taxon>Novipirellula</taxon>
    </lineage>
</organism>